<dbReference type="PANTHER" id="PTHR22916:SF3">
    <property type="entry name" value="UDP-GLCNAC:BETAGAL BETA-1,3-N-ACETYLGLUCOSAMINYLTRANSFERASE-LIKE PROTEIN 1"/>
    <property type="match status" value="1"/>
</dbReference>
<reference evidence="3 4" key="1">
    <citation type="journal article" date="2016" name="Front. Microbiol.">
        <title>Single-Cell (Meta-)Genomics of a Dimorphic Candidatus Thiomargarita nelsonii Reveals Genomic Plasticity.</title>
        <authorList>
            <person name="Flood B.E."/>
            <person name="Fliss P."/>
            <person name="Jones D.S."/>
            <person name="Dick G.J."/>
            <person name="Jain S."/>
            <person name="Kaster A.K."/>
            <person name="Winkel M."/>
            <person name="Mussmann M."/>
            <person name="Bailey J."/>
        </authorList>
    </citation>
    <scope>NUCLEOTIDE SEQUENCE [LARGE SCALE GENOMIC DNA]</scope>
    <source>
        <strain evidence="3">Hydrate Ridge</strain>
    </source>
</reference>
<evidence type="ECO:0000313" key="3">
    <source>
        <dbReference type="EMBL" id="TGO03179.1"/>
    </source>
</evidence>
<evidence type="ECO:0000256" key="1">
    <source>
        <dbReference type="SAM" id="Phobius"/>
    </source>
</evidence>
<comment type="caution">
    <text evidence="3">The sequence shown here is derived from an EMBL/GenBank/DDBJ whole genome shotgun (WGS) entry which is preliminary data.</text>
</comment>
<sequence length="307" mass="35665">MITVVMPAYNAEKYIAEAIESILNQTFQDFEFIIVNDGSTDNTLKIIQQYAAQDRRIRIVQIDHVGTSAARNAGIEVAKYDWIAMMDADDISLPQRLEKQVQATQKYPDVVVWGVKGYNINCADDIISKKTFDNGPNTEEEFYTMQRQGKCVSVLNGTAFFKKEIFFKEGGYNSTFKVAEDTDLFDRMSDHGPVLTLPEALYLYRFHGGNSCLHNFVLLKTLLEYIKQRRQARHCGDPPLSLEAFLQQQNKWDRLKFYYVTLGHFYRHNTLMYYGEKRYWRMIFSLLFATVLQPQALILGLRKHLFP</sequence>
<keyword evidence="4" id="KW-1185">Reference proteome</keyword>
<evidence type="ECO:0000313" key="4">
    <source>
        <dbReference type="Proteomes" id="UP000030428"/>
    </source>
</evidence>
<evidence type="ECO:0000259" key="2">
    <source>
        <dbReference type="Pfam" id="PF00535"/>
    </source>
</evidence>
<gene>
    <name evidence="3" type="ORF">PN36_11505</name>
</gene>
<name>A0A4E0QQ09_9GAMM</name>
<dbReference type="SUPFAM" id="SSF53448">
    <property type="entry name" value="Nucleotide-diphospho-sugar transferases"/>
    <property type="match status" value="1"/>
</dbReference>
<dbReference type="AlphaFoldDB" id="A0A4E0QQ09"/>
<feature type="transmembrane region" description="Helical" evidence="1">
    <location>
        <begin position="279"/>
        <end position="301"/>
    </location>
</feature>
<dbReference type="Proteomes" id="UP000030428">
    <property type="component" value="Unassembled WGS sequence"/>
</dbReference>
<feature type="domain" description="Glycosyltransferase 2-like" evidence="2">
    <location>
        <begin position="3"/>
        <end position="162"/>
    </location>
</feature>
<keyword evidence="1" id="KW-0472">Membrane</keyword>
<dbReference type="CDD" id="cd00761">
    <property type="entry name" value="Glyco_tranf_GTA_type"/>
    <property type="match status" value="1"/>
</dbReference>
<keyword evidence="1" id="KW-0812">Transmembrane</keyword>
<dbReference type="Pfam" id="PF00535">
    <property type="entry name" value="Glycos_transf_2"/>
    <property type="match status" value="1"/>
</dbReference>
<dbReference type="PANTHER" id="PTHR22916">
    <property type="entry name" value="GLYCOSYLTRANSFERASE"/>
    <property type="match status" value="1"/>
</dbReference>
<accession>A0A4E0QQ09</accession>
<proteinExistence type="predicted"/>
<keyword evidence="1" id="KW-1133">Transmembrane helix</keyword>
<dbReference type="Gene3D" id="3.90.550.10">
    <property type="entry name" value="Spore Coat Polysaccharide Biosynthesis Protein SpsA, Chain A"/>
    <property type="match status" value="1"/>
</dbReference>
<dbReference type="InterPro" id="IPR001173">
    <property type="entry name" value="Glyco_trans_2-like"/>
</dbReference>
<protein>
    <recommendedName>
        <fullName evidence="2">Glycosyltransferase 2-like domain-containing protein</fullName>
    </recommendedName>
</protein>
<dbReference type="GO" id="GO:0016758">
    <property type="term" value="F:hexosyltransferase activity"/>
    <property type="evidence" value="ECO:0007669"/>
    <property type="project" value="UniProtKB-ARBA"/>
</dbReference>
<dbReference type="EMBL" id="JSZA02000035">
    <property type="protein sequence ID" value="TGO03179.1"/>
    <property type="molecule type" value="Genomic_DNA"/>
</dbReference>
<dbReference type="InterPro" id="IPR029044">
    <property type="entry name" value="Nucleotide-diphossugar_trans"/>
</dbReference>
<organism evidence="3 4">
    <name type="scientific">Candidatus Thiomargarita nelsonii</name>
    <dbReference type="NCBI Taxonomy" id="1003181"/>
    <lineage>
        <taxon>Bacteria</taxon>
        <taxon>Pseudomonadati</taxon>
        <taxon>Pseudomonadota</taxon>
        <taxon>Gammaproteobacteria</taxon>
        <taxon>Thiotrichales</taxon>
        <taxon>Thiotrichaceae</taxon>
        <taxon>Thiomargarita</taxon>
    </lineage>
</organism>